<dbReference type="AlphaFoldDB" id="A0A6A1UXZ7"/>
<evidence type="ECO:0008006" key="3">
    <source>
        <dbReference type="Google" id="ProtNLM"/>
    </source>
</evidence>
<proteinExistence type="predicted"/>
<dbReference type="EMBL" id="RXIC02000026">
    <property type="protein sequence ID" value="KAB1204567.1"/>
    <property type="molecule type" value="Genomic_DNA"/>
</dbReference>
<dbReference type="PANTHER" id="PTHR33710">
    <property type="entry name" value="BNAC02G09200D PROTEIN"/>
    <property type="match status" value="1"/>
</dbReference>
<dbReference type="InterPro" id="IPR036691">
    <property type="entry name" value="Endo/exonu/phosph_ase_sf"/>
</dbReference>
<dbReference type="OrthoDB" id="1748011at2759"/>
<dbReference type="Proteomes" id="UP000516437">
    <property type="component" value="Chromosome 8"/>
</dbReference>
<sequence length="252" mass="29010">MGQSDQVIHCLVKDASGFWHCVVSIIYGDNCPSRRESLWANLISFAAGVRDMPWIVSGDFNDVRGPEERMGGSLDWPIWMDNFEEAISHAELNDLRFVGAYFTWSNRREEGLIRRKLDRVLSNATWECKFPGSEARFLPAGVSDHSPTVIKLAELPGIKRPFKFFDFWADHPDLILLVEKVWREEVVGFPMYQLCCNLRRLKAELRKLNKEWFSDLPNRTAQAKEKPAEIQNLAQRSPTDISLVQEEVKAVK</sequence>
<comment type="caution">
    <text evidence="1">The sequence shown here is derived from an EMBL/GenBank/DDBJ whole genome shotgun (WGS) entry which is preliminary data.</text>
</comment>
<evidence type="ECO:0000313" key="2">
    <source>
        <dbReference type="Proteomes" id="UP000516437"/>
    </source>
</evidence>
<organism evidence="1 2">
    <name type="scientific">Morella rubra</name>
    <name type="common">Chinese bayberry</name>
    <dbReference type="NCBI Taxonomy" id="262757"/>
    <lineage>
        <taxon>Eukaryota</taxon>
        <taxon>Viridiplantae</taxon>
        <taxon>Streptophyta</taxon>
        <taxon>Embryophyta</taxon>
        <taxon>Tracheophyta</taxon>
        <taxon>Spermatophyta</taxon>
        <taxon>Magnoliopsida</taxon>
        <taxon>eudicotyledons</taxon>
        <taxon>Gunneridae</taxon>
        <taxon>Pentapetalae</taxon>
        <taxon>rosids</taxon>
        <taxon>fabids</taxon>
        <taxon>Fagales</taxon>
        <taxon>Myricaceae</taxon>
        <taxon>Morella</taxon>
    </lineage>
</organism>
<protein>
    <recommendedName>
        <fullName evidence="3">Endonuclease/exonuclease/phosphatase domain-containing protein</fullName>
    </recommendedName>
</protein>
<reference evidence="1 2" key="1">
    <citation type="journal article" date="2019" name="Plant Biotechnol. J.">
        <title>The red bayberry genome and genetic basis of sex determination.</title>
        <authorList>
            <person name="Jia H.M."/>
            <person name="Jia H.J."/>
            <person name="Cai Q.L."/>
            <person name="Wang Y."/>
            <person name="Zhao H.B."/>
            <person name="Yang W.F."/>
            <person name="Wang G.Y."/>
            <person name="Li Y.H."/>
            <person name="Zhan D.L."/>
            <person name="Shen Y.T."/>
            <person name="Niu Q.F."/>
            <person name="Chang L."/>
            <person name="Qiu J."/>
            <person name="Zhao L."/>
            <person name="Xie H.B."/>
            <person name="Fu W.Y."/>
            <person name="Jin J."/>
            <person name="Li X.W."/>
            <person name="Jiao Y."/>
            <person name="Zhou C.C."/>
            <person name="Tu T."/>
            <person name="Chai C.Y."/>
            <person name="Gao J.L."/>
            <person name="Fan L.J."/>
            <person name="van de Weg E."/>
            <person name="Wang J.Y."/>
            <person name="Gao Z.S."/>
        </authorList>
    </citation>
    <scope>NUCLEOTIDE SEQUENCE [LARGE SCALE GENOMIC DNA]</scope>
    <source>
        <tissue evidence="1">Leaves</tissue>
    </source>
</reference>
<accession>A0A6A1UXZ7</accession>
<dbReference type="Gene3D" id="3.60.10.10">
    <property type="entry name" value="Endonuclease/exonuclease/phosphatase"/>
    <property type="match status" value="1"/>
</dbReference>
<keyword evidence="2" id="KW-1185">Reference proteome</keyword>
<evidence type="ECO:0000313" key="1">
    <source>
        <dbReference type="EMBL" id="KAB1204567.1"/>
    </source>
</evidence>
<dbReference type="PANTHER" id="PTHR33710:SF79">
    <property type="entry name" value="OS06G0205337 PROTEIN"/>
    <property type="match status" value="1"/>
</dbReference>
<gene>
    <name evidence="1" type="ORF">CJ030_MR8G021781</name>
</gene>
<dbReference type="SUPFAM" id="SSF56219">
    <property type="entry name" value="DNase I-like"/>
    <property type="match status" value="1"/>
</dbReference>
<name>A0A6A1UXZ7_9ROSI</name>